<dbReference type="Proteomes" id="UP001329915">
    <property type="component" value="Chromosome"/>
</dbReference>
<accession>A0AAU0UJZ9</accession>
<name>A0AAU0UJZ9_9FIRM</name>
<sequence>MRNINLLEQERNALLTEWLRAKETEKAKLLVRIMDIDERLELNKQSEASN</sequence>
<reference evidence="1 2" key="1">
    <citation type="submission" date="2023-04" db="EMBL/GenBank/DDBJ databases">
        <authorList>
            <person name="Hsu D."/>
        </authorList>
    </citation>
    <scope>NUCLEOTIDE SEQUENCE [LARGE SCALE GENOMIC DNA]</scope>
    <source>
        <strain evidence="1 2">MK1</strain>
    </source>
</reference>
<organism evidence="1 2">
    <name type="scientific">Metallumcola ferriviriculae</name>
    <dbReference type="NCBI Taxonomy" id="3039180"/>
    <lineage>
        <taxon>Bacteria</taxon>
        <taxon>Bacillati</taxon>
        <taxon>Bacillota</taxon>
        <taxon>Clostridia</taxon>
        <taxon>Neomoorellales</taxon>
        <taxon>Desulfitibacteraceae</taxon>
        <taxon>Metallumcola</taxon>
    </lineage>
</organism>
<dbReference type="EMBL" id="CP121694">
    <property type="protein sequence ID" value="WRO20847.1"/>
    <property type="molecule type" value="Genomic_DNA"/>
</dbReference>
<protein>
    <submittedName>
        <fullName evidence="1">Uncharacterized protein</fullName>
    </submittedName>
</protein>
<evidence type="ECO:0000313" key="1">
    <source>
        <dbReference type="EMBL" id="WRO20847.1"/>
    </source>
</evidence>
<dbReference type="KEGG" id="dbc:MFMK1_000637"/>
<dbReference type="RefSeq" id="WP_366923724.1">
    <property type="nucleotide sequence ID" value="NZ_CP121694.1"/>
</dbReference>
<dbReference type="AlphaFoldDB" id="A0AAU0UJZ9"/>
<gene>
    <name evidence="1" type="ORF">MFMK1_000637</name>
</gene>
<evidence type="ECO:0000313" key="2">
    <source>
        <dbReference type="Proteomes" id="UP001329915"/>
    </source>
</evidence>
<proteinExistence type="predicted"/>
<keyword evidence="2" id="KW-1185">Reference proteome</keyword>